<proteinExistence type="predicted"/>
<evidence type="ECO:0008006" key="4">
    <source>
        <dbReference type="Google" id="ProtNLM"/>
    </source>
</evidence>
<reference evidence="2 3" key="2">
    <citation type="journal article" date="2012" name="Stand. Genomic Sci.">
        <title>Complete genome sequence of the aquatic bacterium Runella slithyformis type strain (LSU 4(T)).</title>
        <authorList>
            <person name="Copeland A."/>
            <person name="Zhang X."/>
            <person name="Misra M."/>
            <person name="Lapidus A."/>
            <person name="Nolan M."/>
            <person name="Lucas S."/>
            <person name="Deshpande S."/>
            <person name="Cheng J.F."/>
            <person name="Tapia R."/>
            <person name="Goodwin L.A."/>
            <person name="Pitluck S."/>
            <person name="Liolios K."/>
            <person name="Pagani I."/>
            <person name="Ivanova N."/>
            <person name="Mikhailova N."/>
            <person name="Pati A."/>
            <person name="Chen A."/>
            <person name="Palaniappan K."/>
            <person name="Land M."/>
            <person name="Hauser L."/>
            <person name="Pan C."/>
            <person name="Jeffries C.D."/>
            <person name="Detter J.C."/>
            <person name="Brambilla E.M."/>
            <person name="Rohde M."/>
            <person name="Djao O.D."/>
            <person name="Goker M."/>
            <person name="Sikorski J."/>
            <person name="Tindall B.J."/>
            <person name="Woyke T."/>
            <person name="Bristow J."/>
            <person name="Eisen J.A."/>
            <person name="Markowitz V."/>
            <person name="Hugenholtz P."/>
            <person name="Kyrpides N.C."/>
            <person name="Klenk H.P."/>
            <person name="Mavromatis K."/>
        </authorList>
    </citation>
    <scope>NUCLEOTIDE SEQUENCE [LARGE SCALE GENOMIC DNA]</scope>
    <source>
        <strain evidence="3">ATCC 29530 / DSM 19594 / LMG 11500 / NCIMB 11436 / LSU 4</strain>
    </source>
</reference>
<keyword evidence="1" id="KW-0472">Membrane</keyword>
<reference evidence="3" key="1">
    <citation type="submission" date="2011-06" db="EMBL/GenBank/DDBJ databases">
        <title>The complete genome of chromosome of Runella slithyformis DSM 19594.</title>
        <authorList>
            <consortium name="US DOE Joint Genome Institute (JGI-PGF)"/>
            <person name="Lucas S."/>
            <person name="Han J."/>
            <person name="Lapidus A."/>
            <person name="Bruce D."/>
            <person name="Goodwin L."/>
            <person name="Pitluck S."/>
            <person name="Peters L."/>
            <person name="Kyrpides N."/>
            <person name="Mavromatis K."/>
            <person name="Ivanova N."/>
            <person name="Ovchinnikova G."/>
            <person name="Zhang X."/>
            <person name="Misra M."/>
            <person name="Detter J.C."/>
            <person name="Tapia R."/>
            <person name="Han C."/>
            <person name="Land M."/>
            <person name="Hauser L."/>
            <person name="Markowitz V."/>
            <person name="Cheng J.-F."/>
            <person name="Hugenholtz P."/>
            <person name="Woyke T."/>
            <person name="Wu D."/>
            <person name="Tindall B."/>
            <person name="Faehrich R."/>
            <person name="Brambilla E."/>
            <person name="Klenk H.-P."/>
            <person name="Eisen J.A."/>
        </authorList>
    </citation>
    <scope>NUCLEOTIDE SEQUENCE [LARGE SCALE GENOMIC DNA]</scope>
    <source>
        <strain evidence="3">ATCC 29530 / DSM 19594 / LMG 11500 / NCIMB 11436 / LSU 4</strain>
    </source>
</reference>
<dbReference type="Proteomes" id="UP000000493">
    <property type="component" value="Chromosome"/>
</dbReference>
<evidence type="ECO:0000313" key="3">
    <source>
        <dbReference type="Proteomes" id="UP000000493"/>
    </source>
</evidence>
<dbReference type="EMBL" id="CP002859">
    <property type="protein sequence ID" value="AEI48867.1"/>
    <property type="molecule type" value="Genomic_DNA"/>
</dbReference>
<dbReference type="RefSeq" id="WP_013928178.1">
    <property type="nucleotide sequence ID" value="NC_015703.1"/>
</dbReference>
<name>A0A7U3ZKF7_RUNSL</name>
<organism evidence="2 3">
    <name type="scientific">Runella slithyformis (strain ATCC 29530 / DSM 19594 / LMG 11500 / NCIMB 11436 / LSU 4)</name>
    <dbReference type="NCBI Taxonomy" id="761193"/>
    <lineage>
        <taxon>Bacteria</taxon>
        <taxon>Pseudomonadati</taxon>
        <taxon>Bacteroidota</taxon>
        <taxon>Cytophagia</taxon>
        <taxon>Cytophagales</taxon>
        <taxon>Spirosomataceae</taxon>
        <taxon>Runella</taxon>
    </lineage>
</organism>
<evidence type="ECO:0000256" key="1">
    <source>
        <dbReference type="SAM" id="Phobius"/>
    </source>
</evidence>
<accession>A0A7U3ZKF7</accession>
<dbReference type="KEGG" id="rsi:Runsl_2462"/>
<keyword evidence="1" id="KW-1133">Transmembrane helix</keyword>
<protein>
    <recommendedName>
        <fullName evidence="4">Class IIb bacteriocin, lactobin A/cerein 7B family</fullName>
    </recommendedName>
</protein>
<feature type="transmembrane region" description="Helical" evidence="1">
    <location>
        <begin position="27"/>
        <end position="44"/>
    </location>
</feature>
<sequence length="61" mass="6857">MQNLQNYGVSELSFEEKNAMQGGLDPWTVAGVVIAAVMFADYVAKEFQTGQEIYQKAHHKH</sequence>
<evidence type="ECO:0000313" key="2">
    <source>
        <dbReference type="EMBL" id="AEI48867.1"/>
    </source>
</evidence>
<keyword evidence="1" id="KW-0812">Transmembrane</keyword>
<dbReference type="AlphaFoldDB" id="A0A7U3ZKF7"/>
<gene>
    <name evidence="2" type="ordered locus">Runsl_2462</name>
</gene>
<keyword evidence="3" id="KW-1185">Reference proteome</keyword>